<dbReference type="PRINTS" id="PR00947">
    <property type="entry name" value="CUTICLE"/>
</dbReference>
<dbReference type="InterPro" id="IPR000618">
    <property type="entry name" value="Insect_cuticle"/>
</dbReference>
<evidence type="ECO:0000256" key="2">
    <source>
        <dbReference type="SAM" id="MobiDB-lite"/>
    </source>
</evidence>
<dbReference type="EMBL" id="OV651816">
    <property type="protein sequence ID" value="CAH1109867.1"/>
    <property type="molecule type" value="Genomic_DNA"/>
</dbReference>
<evidence type="ECO:0000256" key="3">
    <source>
        <dbReference type="SAM" id="SignalP"/>
    </source>
</evidence>
<gene>
    <name evidence="4" type="ORF">PSYICH_LOCUS10145</name>
</gene>
<name>A0A9P0GHX4_9CUCU</name>
<feature type="region of interest" description="Disordered" evidence="2">
    <location>
        <begin position="192"/>
        <end position="250"/>
    </location>
</feature>
<dbReference type="InterPro" id="IPR051217">
    <property type="entry name" value="Insect_Cuticle_Struc_Prot"/>
</dbReference>
<evidence type="ECO:0000313" key="5">
    <source>
        <dbReference type="Proteomes" id="UP001153636"/>
    </source>
</evidence>
<keyword evidence="3" id="KW-0732">Signal</keyword>
<dbReference type="PANTHER" id="PTHR12236:SF75">
    <property type="entry name" value="CUTICULAR PROTEIN 62BB, ISOFORM A"/>
    <property type="match status" value="1"/>
</dbReference>
<sequence length="336" mass="37118">MQFLCTIICVIAILGLAQAALRPAAPVLAKLEDDPNPSYSYAYDVQDATTGDSKNHLENRNGNVVTGQYSLNDPDGTRRTVQYTADPINGFVAVVKKEPLVQAQLVTVPQQQAVFQQQQQPVAAPQEAYSLVQQPFSLVQERFYVAQPVVQQQAYVAQQPARYVQQQPAFVAQQPARFVQQQQAFVAQQPARLIQQQQQQPSRDAQRRMSQRQTAPEEAESTTVNSESEDIEPTTTEPTPESGYYYPKPASPAALFSRREPLTANKASAPKAQPEKLELFPEEPLAERVNPVAAPRTVQPVVAAEPVATQFVSSRYVQAPVLAFSSPYTFSTLTVF</sequence>
<keyword evidence="5" id="KW-1185">Reference proteome</keyword>
<proteinExistence type="predicted"/>
<keyword evidence="1" id="KW-0193">Cuticle</keyword>
<accession>A0A9P0GHX4</accession>
<dbReference type="AlphaFoldDB" id="A0A9P0GHX4"/>
<dbReference type="GO" id="GO:0005615">
    <property type="term" value="C:extracellular space"/>
    <property type="evidence" value="ECO:0007669"/>
    <property type="project" value="TreeGrafter"/>
</dbReference>
<feature type="compositionally biased region" description="Low complexity" evidence="2">
    <location>
        <begin position="192"/>
        <end position="203"/>
    </location>
</feature>
<dbReference type="Proteomes" id="UP001153636">
    <property type="component" value="Chromosome 4"/>
</dbReference>
<reference evidence="4" key="1">
    <citation type="submission" date="2022-01" db="EMBL/GenBank/DDBJ databases">
        <authorList>
            <person name="King R."/>
        </authorList>
    </citation>
    <scope>NUCLEOTIDE SEQUENCE</scope>
</reference>
<feature type="chain" id="PRO_5040163696" evidence="3">
    <location>
        <begin position="20"/>
        <end position="336"/>
    </location>
</feature>
<dbReference type="Pfam" id="PF00379">
    <property type="entry name" value="Chitin_bind_4"/>
    <property type="match status" value="1"/>
</dbReference>
<protein>
    <submittedName>
        <fullName evidence="4">Uncharacterized protein</fullName>
    </submittedName>
</protein>
<dbReference type="InterPro" id="IPR031311">
    <property type="entry name" value="CHIT_BIND_RR_consensus"/>
</dbReference>
<feature type="signal peptide" evidence="3">
    <location>
        <begin position="1"/>
        <end position="19"/>
    </location>
</feature>
<evidence type="ECO:0000256" key="1">
    <source>
        <dbReference type="ARBA" id="ARBA00022460"/>
    </source>
</evidence>
<dbReference type="PROSITE" id="PS00233">
    <property type="entry name" value="CHIT_BIND_RR_1"/>
    <property type="match status" value="1"/>
</dbReference>
<dbReference type="GO" id="GO:0042302">
    <property type="term" value="F:structural constituent of cuticle"/>
    <property type="evidence" value="ECO:0007669"/>
    <property type="project" value="UniProtKB-KW"/>
</dbReference>
<evidence type="ECO:0000313" key="4">
    <source>
        <dbReference type="EMBL" id="CAH1109867.1"/>
    </source>
</evidence>
<dbReference type="OrthoDB" id="10462059at2759"/>
<organism evidence="4 5">
    <name type="scientific">Psylliodes chrysocephalus</name>
    <dbReference type="NCBI Taxonomy" id="3402493"/>
    <lineage>
        <taxon>Eukaryota</taxon>
        <taxon>Metazoa</taxon>
        <taxon>Ecdysozoa</taxon>
        <taxon>Arthropoda</taxon>
        <taxon>Hexapoda</taxon>
        <taxon>Insecta</taxon>
        <taxon>Pterygota</taxon>
        <taxon>Neoptera</taxon>
        <taxon>Endopterygota</taxon>
        <taxon>Coleoptera</taxon>
        <taxon>Polyphaga</taxon>
        <taxon>Cucujiformia</taxon>
        <taxon>Chrysomeloidea</taxon>
        <taxon>Chrysomelidae</taxon>
        <taxon>Galerucinae</taxon>
        <taxon>Alticini</taxon>
        <taxon>Psylliodes</taxon>
    </lineage>
</organism>
<dbReference type="GO" id="GO:0031012">
    <property type="term" value="C:extracellular matrix"/>
    <property type="evidence" value="ECO:0007669"/>
    <property type="project" value="TreeGrafter"/>
</dbReference>
<dbReference type="PANTHER" id="PTHR12236">
    <property type="entry name" value="STRUCTURAL CONTITUENT OF CUTICLE"/>
    <property type="match status" value="1"/>
</dbReference>